<feature type="compositionally biased region" description="Polar residues" evidence="1">
    <location>
        <begin position="331"/>
        <end position="349"/>
    </location>
</feature>
<feature type="region of interest" description="Disordered" evidence="1">
    <location>
        <begin position="308"/>
        <end position="379"/>
    </location>
</feature>
<dbReference type="InterPro" id="IPR032427">
    <property type="entry name" value="P22_portal"/>
</dbReference>
<feature type="compositionally biased region" description="Basic residues" evidence="1">
    <location>
        <begin position="353"/>
        <end position="379"/>
    </location>
</feature>
<organism evidence="2">
    <name type="scientific">Neisseria gonorrhoeae</name>
    <dbReference type="NCBI Taxonomy" id="485"/>
    <lineage>
        <taxon>Bacteria</taxon>
        <taxon>Pseudomonadati</taxon>
        <taxon>Pseudomonadota</taxon>
        <taxon>Betaproteobacteria</taxon>
        <taxon>Neisseriales</taxon>
        <taxon>Neisseriaceae</taxon>
        <taxon>Neisseria</taxon>
    </lineage>
</organism>
<gene>
    <name evidence="2" type="ORF">NCTC11421_00973</name>
</gene>
<dbReference type="AlphaFoldDB" id="A0A378VX90"/>
<name>A0A378VX90_NEIGO</name>
<protein>
    <submittedName>
        <fullName evidence="2">Phage associated protein</fullName>
    </submittedName>
</protein>
<accession>A0A378VX90</accession>
<evidence type="ECO:0000313" key="2">
    <source>
        <dbReference type="EMBL" id="SUA20868.1"/>
    </source>
</evidence>
<evidence type="ECO:0000256" key="1">
    <source>
        <dbReference type="SAM" id="MobiDB-lite"/>
    </source>
</evidence>
<dbReference type="Pfam" id="PF16510">
    <property type="entry name" value="P22_portal"/>
    <property type="match status" value="1"/>
</dbReference>
<proteinExistence type="predicted"/>
<sequence length="379" mass="42869">MAANGALLFAASVPRMRRAFVVGDLVVRDEPTPYPHQKFPYVPFFGFREDNTGIPYGYVRNMKYAQDNLNSTNSKLRWGLSAIRTVRTKGIVDMSDEQFRRNIARVDADIVLNKIEAAQPGARFDVSRDFELSAQHWQMLQDSRATIRQISGITPSFMGNRGNATSGRQESIQVEQSNQSLGLVMDNFRQSRSLVGELLLAMIIEDLGSDEQTVVIEGDAITQGRTVVINRPETDPVTGKAYLSNDLQNIRLKVALEDVPSTNSYRSQQLGAMSEAVKSLPPEYQAAVLPFMVSLMDIPFKDKVIEKSKKSECRKRPNKSRRVSRRRCRTHWQNPATTSNGGNWRSRNNVPRAKSRKSKRGRYKSACRRLTRPCRRAGR</sequence>
<feature type="compositionally biased region" description="Basic residues" evidence="1">
    <location>
        <begin position="316"/>
        <end position="330"/>
    </location>
</feature>
<dbReference type="EMBL" id="UGRI01000001">
    <property type="protein sequence ID" value="SUA20868.1"/>
    <property type="molecule type" value="Genomic_DNA"/>
</dbReference>
<reference evidence="2" key="1">
    <citation type="submission" date="2018-06" db="EMBL/GenBank/DDBJ databases">
        <authorList>
            <consortium name="Pathogen Informatics"/>
            <person name="Doyle S."/>
        </authorList>
    </citation>
    <scope>NUCLEOTIDE SEQUENCE [LARGE SCALE GENOMIC DNA]</scope>
    <source>
        <strain evidence="2">NCTC11421</strain>
    </source>
</reference>